<dbReference type="RefSeq" id="WP_058243847.1">
    <property type="nucleotide sequence ID" value="NZ_CYSB01000009.1"/>
</dbReference>
<dbReference type="EMBL" id="CYSC01000034">
    <property type="protein sequence ID" value="CUH72664.1"/>
    <property type="molecule type" value="Genomic_DNA"/>
</dbReference>
<keyword evidence="4" id="KW-1185">Reference proteome</keyword>
<feature type="domain" description="YjiS-like" evidence="1">
    <location>
        <begin position="28"/>
        <end position="61"/>
    </location>
</feature>
<accession>A0A0P1FVC5</accession>
<evidence type="ECO:0000313" key="5">
    <source>
        <dbReference type="Proteomes" id="UP000051887"/>
    </source>
</evidence>
<dbReference type="Proteomes" id="UP000051086">
    <property type="component" value="Unassembled WGS sequence"/>
</dbReference>
<protein>
    <recommendedName>
        <fullName evidence="1">YjiS-like domain-containing protein</fullName>
    </recommendedName>
</protein>
<evidence type="ECO:0000313" key="4">
    <source>
        <dbReference type="Proteomes" id="UP000051086"/>
    </source>
</evidence>
<dbReference type="Proteomes" id="UP000051887">
    <property type="component" value="Unassembled WGS sequence"/>
</dbReference>
<dbReference type="EMBL" id="CYSB01000009">
    <property type="protein sequence ID" value="CUH63735.1"/>
    <property type="molecule type" value="Genomic_DNA"/>
</dbReference>
<evidence type="ECO:0000313" key="2">
    <source>
        <dbReference type="EMBL" id="CUH63735.1"/>
    </source>
</evidence>
<reference evidence="2 4" key="2">
    <citation type="submission" date="2015-09" db="EMBL/GenBank/DDBJ databases">
        <authorList>
            <person name="Rodrigo-Torres L."/>
            <person name="Arahal D.R."/>
        </authorList>
    </citation>
    <scope>NUCLEOTIDE SEQUENCE [LARGE SCALE GENOMIC DNA]</scope>
    <source>
        <strain evidence="2 4">CECT 5118</strain>
    </source>
</reference>
<gene>
    <name evidence="2" type="ORF">TL5118_00593</name>
    <name evidence="3" type="ORF">TL5120_02461</name>
</gene>
<organism evidence="3 5">
    <name type="scientific">Thalassovita autumnalis</name>
    <dbReference type="NCBI Taxonomy" id="2072972"/>
    <lineage>
        <taxon>Bacteria</taxon>
        <taxon>Pseudomonadati</taxon>
        <taxon>Pseudomonadota</taxon>
        <taxon>Alphaproteobacteria</taxon>
        <taxon>Rhodobacterales</taxon>
        <taxon>Roseobacteraceae</taxon>
        <taxon>Thalassovita</taxon>
    </lineage>
</organism>
<name>A0A0P1FVC5_9RHOB</name>
<sequence length="72" mass="8307">MANASILRTETFGIADRFAALIQDLQERRARRKLFRDTLNEMSALGDRELRDLGLSRSQLRSVAWEHAYNGK</sequence>
<proteinExistence type="predicted"/>
<dbReference type="Pfam" id="PF06568">
    <property type="entry name" value="YjiS-like"/>
    <property type="match status" value="1"/>
</dbReference>
<evidence type="ECO:0000313" key="3">
    <source>
        <dbReference type="EMBL" id="CUH72664.1"/>
    </source>
</evidence>
<dbReference type="AlphaFoldDB" id="A0A0P1FVC5"/>
<evidence type="ECO:0000259" key="1">
    <source>
        <dbReference type="Pfam" id="PF06568"/>
    </source>
</evidence>
<reference evidence="3 5" key="1">
    <citation type="submission" date="2015-09" db="EMBL/GenBank/DDBJ databases">
        <authorList>
            <consortium name="Swine Surveillance"/>
        </authorList>
    </citation>
    <scope>NUCLEOTIDE SEQUENCE [LARGE SCALE GENOMIC DNA]</scope>
    <source>
        <strain evidence="3 5">5120</strain>
    </source>
</reference>
<dbReference type="OrthoDB" id="8244198at2"/>
<dbReference type="InterPro" id="IPR009506">
    <property type="entry name" value="YjiS-like"/>
</dbReference>